<sequence>MAERSDDGADHRRRRHGHRRRGRAQRVGATDRCAPRVILATGGFDHDLQWRRRYLPVLEKDWSFGNPLATGDGIRAGEKVGGSTELLDEAWWFPAIQWPDGRLQFMLNERMMPSQFVVNGMGKRFVNEAAPYMDFAHAMIEGQRSGVSHIPCWLITDIRSFHRYVIAGHLPIPKVPFAPVPPAGRCPEHGCNPGLSMRATAGRNSPARSMCPPRRCGAPPSGSTSWRAGP</sequence>
<evidence type="ECO:0000256" key="3">
    <source>
        <dbReference type="ARBA" id="ARBA00022827"/>
    </source>
</evidence>
<dbReference type="Pfam" id="PF00890">
    <property type="entry name" value="FAD_binding_2"/>
    <property type="match status" value="1"/>
</dbReference>
<dbReference type="InterPro" id="IPR036188">
    <property type="entry name" value="FAD/NAD-bd_sf"/>
</dbReference>
<reference evidence="7" key="1">
    <citation type="submission" date="2014-01" db="EMBL/GenBank/DDBJ databases">
        <authorList>
            <person name="Brown-Elliot B."/>
            <person name="Wallace R."/>
            <person name="Lenaerts A."/>
            <person name="Ordway D."/>
            <person name="DeGroote M.A."/>
            <person name="Parker T."/>
            <person name="Sizemore C."/>
            <person name="Tallon L.J."/>
            <person name="Sadzewicz L.K."/>
            <person name="Sengamalay N."/>
            <person name="Fraser C.M."/>
            <person name="Hine E."/>
            <person name="Shefchek K.A."/>
            <person name="Das S.P."/>
            <person name="Tettelin H."/>
        </authorList>
    </citation>
    <scope>NUCLEOTIDE SEQUENCE [LARGE SCALE GENOMIC DNA]</scope>
    <source>
        <strain evidence="7">4042</strain>
    </source>
</reference>
<accession>X8AFY5</accession>
<dbReference type="InterPro" id="IPR003953">
    <property type="entry name" value="FAD-dep_OxRdtase_2_FAD-bd"/>
</dbReference>
<dbReference type="InterPro" id="IPR050315">
    <property type="entry name" value="FAD-oxidoreductase_2"/>
</dbReference>
<protein>
    <submittedName>
        <fullName evidence="7">FAD binding domain protein</fullName>
    </submittedName>
</protein>
<feature type="compositionally biased region" description="Polar residues" evidence="5">
    <location>
        <begin position="221"/>
        <end position="230"/>
    </location>
</feature>
<dbReference type="AlphaFoldDB" id="X8AFY5"/>
<evidence type="ECO:0000256" key="2">
    <source>
        <dbReference type="ARBA" id="ARBA00022630"/>
    </source>
</evidence>
<keyword evidence="3" id="KW-0274">FAD</keyword>
<feature type="compositionally biased region" description="Basic residues" evidence="5">
    <location>
        <begin position="11"/>
        <end position="24"/>
    </location>
</feature>
<feature type="domain" description="FAD-dependent oxidoreductase 2 FAD-binding" evidence="6">
    <location>
        <begin position="34"/>
        <end position="157"/>
    </location>
</feature>
<evidence type="ECO:0000256" key="5">
    <source>
        <dbReference type="SAM" id="MobiDB-lite"/>
    </source>
</evidence>
<evidence type="ECO:0000256" key="4">
    <source>
        <dbReference type="ARBA" id="ARBA00023002"/>
    </source>
</evidence>
<feature type="region of interest" description="Disordered" evidence="5">
    <location>
        <begin position="1"/>
        <end position="29"/>
    </location>
</feature>
<dbReference type="PANTHER" id="PTHR43400">
    <property type="entry name" value="FUMARATE REDUCTASE"/>
    <property type="match status" value="1"/>
</dbReference>
<organism evidence="7">
    <name type="scientific">Mycobacterium xenopi 4042</name>
    <dbReference type="NCBI Taxonomy" id="1299334"/>
    <lineage>
        <taxon>Bacteria</taxon>
        <taxon>Bacillati</taxon>
        <taxon>Actinomycetota</taxon>
        <taxon>Actinomycetes</taxon>
        <taxon>Mycobacteriales</taxon>
        <taxon>Mycobacteriaceae</taxon>
        <taxon>Mycobacterium</taxon>
    </lineage>
</organism>
<evidence type="ECO:0000259" key="6">
    <source>
        <dbReference type="Pfam" id="PF00890"/>
    </source>
</evidence>
<gene>
    <name evidence="7" type="ORF">I553_4731</name>
</gene>
<dbReference type="GO" id="GO:0033765">
    <property type="term" value="F:steroid dehydrogenase activity, acting on the CH-CH group of donors"/>
    <property type="evidence" value="ECO:0007669"/>
    <property type="project" value="UniProtKB-ARBA"/>
</dbReference>
<feature type="region of interest" description="Disordered" evidence="5">
    <location>
        <begin position="197"/>
        <end position="230"/>
    </location>
</feature>
<comment type="cofactor">
    <cofactor evidence="1">
        <name>FAD</name>
        <dbReference type="ChEBI" id="CHEBI:57692"/>
    </cofactor>
</comment>
<evidence type="ECO:0000256" key="1">
    <source>
        <dbReference type="ARBA" id="ARBA00001974"/>
    </source>
</evidence>
<proteinExistence type="predicted"/>
<evidence type="ECO:0000313" key="7">
    <source>
        <dbReference type="EMBL" id="EUA30474.1"/>
    </source>
</evidence>
<dbReference type="Gene3D" id="3.50.50.60">
    <property type="entry name" value="FAD/NAD(P)-binding domain"/>
    <property type="match status" value="1"/>
</dbReference>
<feature type="compositionally biased region" description="Basic and acidic residues" evidence="5">
    <location>
        <begin position="1"/>
        <end position="10"/>
    </location>
</feature>
<keyword evidence="2" id="KW-0285">Flavoprotein</keyword>
<dbReference type="SUPFAM" id="SSF56425">
    <property type="entry name" value="Succinate dehydrogenase/fumarate reductase flavoprotein, catalytic domain"/>
    <property type="match status" value="1"/>
</dbReference>
<comment type="caution">
    <text evidence="7">The sequence shown here is derived from an EMBL/GenBank/DDBJ whole genome shotgun (WGS) entry which is preliminary data.</text>
</comment>
<dbReference type="PANTHER" id="PTHR43400:SF10">
    <property type="entry name" value="3-OXOSTEROID 1-DEHYDROGENASE"/>
    <property type="match status" value="1"/>
</dbReference>
<dbReference type="InterPro" id="IPR027477">
    <property type="entry name" value="Succ_DH/fumarate_Rdtase_cat_sf"/>
</dbReference>
<name>X8AFY5_MYCXE</name>
<dbReference type="GO" id="GO:0008202">
    <property type="term" value="P:steroid metabolic process"/>
    <property type="evidence" value="ECO:0007669"/>
    <property type="project" value="UniProtKB-ARBA"/>
</dbReference>
<dbReference type="EMBL" id="JAOB01000060">
    <property type="protein sequence ID" value="EUA30474.1"/>
    <property type="molecule type" value="Genomic_DNA"/>
</dbReference>
<keyword evidence="4" id="KW-0560">Oxidoreductase</keyword>